<sequence length="194" mass="21110">MEQLVDSIRVPCPHAAHGCETKPTYHDREAHARTCAHAPCRPHRRPARMAVHGGDHAAAAFYVNLRDGFNFLAAVRGHTQYLFLLNVARAPFGRAVSAVRIRPHAAAATAAVSSSSPATVCELQLSYTYCWNSSHDDLRRRVVHCQTSQFKVGCTGLSNDGLPDPSVSFQFVVPKYVPGHDAAIVKVKASVNIT</sequence>
<evidence type="ECO:0000256" key="4">
    <source>
        <dbReference type="PROSITE-ProRule" id="PRU00455"/>
    </source>
</evidence>
<keyword evidence="1" id="KW-0479">Metal-binding</keyword>
<evidence type="ECO:0000256" key="2">
    <source>
        <dbReference type="ARBA" id="ARBA00022771"/>
    </source>
</evidence>
<dbReference type="PANTHER" id="PTHR10315">
    <property type="entry name" value="E3 UBIQUITIN PROTEIN LIGASE SIAH"/>
    <property type="match status" value="1"/>
</dbReference>
<dbReference type="GO" id="GO:0005737">
    <property type="term" value="C:cytoplasm"/>
    <property type="evidence" value="ECO:0007669"/>
    <property type="project" value="TreeGrafter"/>
</dbReference>
<feature type="domain" description="SIAH-type" evidence="5">
    <location>
        <begin position="7"/>
        <end position="67"/>
    </location>
</feature>
<evidence type="ECO:0000256" key="3">
    <source>
        <dbReference type="ARBA" id="ARBA00022833"/>
    </source>
</evidence>
<keyword evidence="3" id="KW-0862">Zinc</keyword>
<comment type="caution">
    <text evidence="6">The sequence shown here is derived from an EMBL/GenBank/DDBJ whole genome shotgun (WGS) entry which is preliminary data.</text>
</comment>
<reference evidence="6" key="1">
    <citation type="journal article" date="2018" name="DNA Res.">
        <title>Multiple hybrid de novo genome assembly of finger millet, an orphan allotetraploid crop.</title>
        <authorList>
            <person name="Hatakeyama M."/>
            <person name="Aluri S."/>
            <person name="Balachadran M.T."/>
            <person name="Sivarajan S.R."/>
            <person name="Patrignani A."/>
            <person name="Gruter S."/>
            <person name="Poveda L."/>
            <person name="Shimizu-Inatsugi R."/>
            <person name="Baeten J."/>
            <person name="Francoijs K.J."/>
            <person name="Nataraja K.N."/>
            <person name="Reddy Y.A.N."/>
            <person name="Phadnis S."/>
            <person name="Ravikumar R.L."/>
            <person name="Schlapbach R."/>
            <person name="Sreeman S.M."/>
            <person name="Shimizu K.K."/>
        </authorList>
    </citation>
    <scope>NUCLEOTIDE SEQUENCE</scope>
</reference>
<gene>
    <name evidence="6" type="primary">gb24843</name>
    <name evidence="6" type="ORF">PR202_gb24843</name>
</gene>
<keyword evidence="2 4" id="KW-0863">Zinc-finger</keyword>
<keyword evidence="7" id="KW-1185">Reference proteome</keyword>
<dbReference type="PROSITE" id="PS51081">
    <property type="entry name" value="ZF_SIAH"/>
    <property type="match status" value="1"/>
</dbReference>
<dbReference type="PANTHER" id="PTHR10315:SF96">
    <property type="entry name" value="SIAH-TYPE DOMAIN-CONTAINING PROTEIN"/>
    <property type="match status" value="1"/>
</dbReference>
<dbReference type="InterPro" id="IPR052088">
    <property type="entry name" value="E3_ubiquitin-ligase_SINA"/>
</dbReference>
<organism evidence="6 7">
    <name type="scientific">Eleusine coracana subsp. coracana</name>
    <dbReference type="NCBI Taxonomy" id="191504"/>
    <lineage>
        <taxon>Eukaryota</taxon>
        <taxon>Viridiplantae</taxon>
        <taxon>Streptophyta</taxon>
        <taxon>Embryophyta</taxon>
        <taxon>Tracheophyta</taxon>
        <taxon>Spermatophyta</taxon>
        <taxon>Magnoliopsida</taxon>
        <taxon>Liliopsida</taxon>
        <taxon>Poales</taxon>
        <taxon>Poaceae</taxon>
        <taxon>PACMAD clade</taxon>
        <taxon>Chloridoideae</taxon>
        <taxon>Cynodonteae</taxon>
        <taxon>Eleusininae</taxon>
        <taxon>Eleusine</taxon>
    </lineage>
</organism>
<dbReference type="GO" id="GO:0061630">
    <property type="term" value="F:ubiquitin protein ligase activity"/>
    <property type="evidence" value="ECO:0007669"/>
    <property type="project" value="TreeGrafter"/>
</dbReference>
<dbReference type="InterPro" id="IPR013010">
    <property type="entry name" value="Znf_SIAH"/>
</dbReference>
<dbReference type="Gene3D" id="3.30.40.10">
    <property type="entry name" value="Zinc/RING finger domain, C3HC4 (zinc finger)"/>
    <property type="match status" value="1"/>
</dbReference>
<proteinExistence type="predicted"/>
<name>A0AAV5FMH4_ELECO</name>
<dbReference type="SUPFAM" id="SSF49599">
    <property type="entry name" value="TRAF domain-like"/>
    <property type="match status" value="1"/>
</dbReference>
<dbReference type="AlphaFoldDB" id="A0AAV5FMH4"/>
<dbReference type="GO" id="GO:0008270">
    <property type="term" value="F:zinc ion binding"/>
    <property type="evidence" value="ECO:0007669"/>
    <property type="project" value="UniProtKB-KW"/>
</dbReference>
<dbReference type="Proteomes" id="UP001054889">
    <property type="component" value="Unassembled WGS sequence"/>
</dbReference>
<reference evidence="6" key="2">
    <citation type="submission" date="2021-12" db="EMBL/GenBank/DDBJ databases">
        <title>Resequencing data analysis of finger millet.</title>
        <authorList>
            <person name="Hatakeyama M."/>
            <person name="Aluri S."/>
            <person name="Balachadran M.T."/>
            <person name="Sivarajan S.R."/>
            <person name="Poveda L."/>
            <person name="Shimizu-Inatsugi R."/>
            <person name="Schlapbach R."/>
            <person name="Sreeman S.M."/>
            <person name="Shimizu K.K."/>
        </authorList>
    </citation>
    <scope>NUCLEOTIDE SEQUENCE</scope>
</reference>
<evidence type="ECO:0000313" key="6">
    <source>
        <dbReference type="EMBL" id="GJN36020.1"/>
    </source>
</evidence>
<evidence type="ECO:0000259" key="5">
    <source>
        <dbReference type="PROSITE" id="PS51081"/>
    </source>
</evidence>
<protein>
    <recommendedName>
        <fullName evidence="5">SIAH-type domain-containing protein</fullName>
    </recommendedName>
</protein>
<dbReference type="InterPro" id="IPR013083">
    <property type="entry name" value="Znf_RING/FYVE/PHD"/>
</dbReference>
<evidence type="ECO:0000256" key="1">
    <source>
        <dbReference type="ARBA" id="ARBA00022723"/>
    </source>
</evidence>
<accession>A0AAV5FMH4</accession>
<evidence type="ECO:0000313" key="7">
    <source>
        <dbReference type="Proteomes" id="UP001054889"/>
    </source>
</evidence>
<dbReference type="EMBL" id="BQKI01000088">
    <property type="protein sequence ID" value="GJN36020.1"/>
    <property type="molecule type" value="Genomic_DNA"/>
</dbReference>